<dbReference type="GO" id="GO:0006631">
    <property type="term" value="P:fatty acid metabolic process"/>
    <property type="evidence" value="ECO:0007669"/>
    <property type="project" value="TreeGrafter"/>
</dbReference>
<dbReference type="KEGG" id="caby:Cabys_2946"/>
<evidence type="ECO:0000259" key="7">
    <source>
        <dbReference type="Pfam" id="PF13193"/>
    </source>
</evidence>
<dbReference type="FunFam" id="3.30.300.30:FF:000008">
    <property type="entry name" value="2,3-dihydroxybenzoate-AMP ligase"/>
    <property type="match status" value="1"/>
</dbReference>
<dbReference type="Proteomes" id="UP000183868">
    <property type="component" value="Chromosome"/>
</dbReference>
<reference evidence="8 11" key="2">
    <citation type="submission" date="2016-11" db="EMBL/GenBank/DDBJ databases">
        <title>Genomic analysis of Caldithrix abyssi and proposal of a novel bacterial phylum Caldithrichaeota.</title>
        <authorList>
            <person name="Kublanov I."/>
            <person name="Sigalova O."/>
            <person name="Gavrilov S."/>
            <person name="Lebedinsky A."/>
            <person name="Ivanova N."/>
            <person name="Daum C."/>
            <person name="Reddy T."/>
            <person name="Klenk H.P."/>
            <person name="Goker M."/>
            <person name="Reva O."/>
            <person name="Miroshnichenko M."/>
            <person name="Kyprides N."/>
            <person name="Woyke T."/>
            <person name="Gelfand M."/>
        </authorList>
    </citation>
    <scope>NUCLEOTIDE SEQUENCE [LARGE SCALE GENOMIC DNA]</scope>
    <source>
        <strain evidence="8 11">LF13</strain>
    </source>
</reference>
<evidence type="ECO:0000256" key="4">
    <source>
        <dbReference type="ARBA" id="ARBA00022741"/>
    </source>
</evidence>
<keyword evidence="2" id="KW-0474">Menaquinone biosynthesis</keyword>
<dbReference type="Pfam" id="PF13193">
    <property type="entry name" value="AMP-binding_C"/>
    <property type="match status" value="1"/>
</dbReference>
<dbReference type="InterPro" id="IPR010192">
    <property type="entry name" value="MenE"/>
</dbReference>
<dbReference type="PaxDb" id="880073-Calab_0158"/>
<evidence type="ECO:0000259" key="6">
    <source>
        <dbReference type="Pfam" id="PF00501"/>
    </source>
</evidence>
<evidence type="ECO:0000313" key="8">
    <source>
        <dbReference type="EMBL" id="APF19694.1"/>
    </source>
</evidence>
<dbReference type="STRING" id="880073.Cabys_2946"/>
<evidence type="ECO:0000313" key="10">
    <source>
        <dbReference type="Proteomes" id="UP000004671"/>
    </source>
</evidence>
<dbReference type="PANTHER" id="PTHR43201:SF5">
    <property type="entry name" value="MEDIUM-CHAIN ACYL-COA LIGASE ACSF2, MITOCHONDRIAL"/>
    <property type="match status" value="1"/>
</dbReference>
<dbReference type="Gene3D" id="3.30.300.30">
    <property type="match status" value="1"/>
</dbReference>
<evidence type="ECO:0000313" key="9">
    <source>
        <dbReference type="EMBL" id="EHO39811.1"/>
    </source>
</evidence>
<keyword evidence="10" id="KW-1185">Reference proteome</keyword>
<dbReference type="eggNOG" id="COG0318">
    <property type="taxonomic scope" value="Bacteria"/>
</dbReference>
<evidence type="ECO:0000256" key="5">
    <source>
        <dbReference type="ARBA" id="ARBA00022840"/>
    </source>
</evidence>
<gene>
    <name evidence="8" type="ORF">Cabys_2946</name>
    <name evidence="9" type="ORF">Calab_0158</name>
</gene>
<dbReference type="AlphaFoldDB" id="H1XYJ3"/>
<feature type="domain" description="AMP-dependent synthetase/ligase" evidence="6">
    <location>
        <begin position="13"/>
        <end position="360"/>
    </location>
</feature>
<dbReference type="GO" id="GO:0031956">
    <property type="term" value="F:medium-chain fatty acid-CoA ligase activity"/>
    <property type="evidence" value="ECO:0007669"/>
    <property type="project" value="TreeGrafter"/>
</dbReference>
<dbReference type="Gene3D" id="3.40.50.12780">
    <property type="entry name" value="N-terminal domain of ligase-like"/>
    <property type="match status" value="1"/>
</dbReference>
<dbReference type="GO" id="GO:0008756">
    <property type="term" value="F:o-succinylbenzoate-CoA ligase activity"/>
    <property type="evidence" value="ECO:0007669"/>
    <property type="project" value="InterPro"/>
</dbReference>
<dbReference type="InterPro" id="IPR045851">
    <property type="entry name" value="AMP-bd_C_sf"/>
</dbReference>
<dbReference type="SUPFAM" id="SSF56801">
    <property type="entry name" value="Acetyl-CoA synthetase-like"/>
    <property type="match status" value="1"/>
</dbReference>
<dbReference type="GO" id="GO:0009234">
    <property type="term" value="P:menaquinone biosynthetic process"/>
    <property type="evidence" value="ECO:0007669"/>
    <property type="project" value="UniProtKB-KW"/>
</dbReference>
<keyword evidence="4" id="KW-0547">Nucleotide-binding</keyword>
<dbReference type="HOGENOM" id="CLU_000022_59_0_0"/>
<sequence length="502" mass="56854" precursor="true">MIGCDWIGRWAFYAPDKMALKEYESGRTLTYRKLNALANHAAHFLKKDYGITRGDRLAVLAENCLEYFILFSAAQKAGFILVPLNYRLAPAELDFMLQDAMPLLTISEKKFTEKVSRSVQTILLLEELQEMLWSKAEIKAEPFPQAPIKADDPLFILYTSGTTGTPKGALYTHKMLFWNAVNTEMRLDITSADRSVSCTPLFHTGGWNVIPTPFLHRGAYFCLMKTFEPAVVNQLLQEEKATMFMGVPTMLRLMADAENFERTDFSSLRFFVIGGEPMPLPLIDRWHNKGVPVRQGYGLTECGPSITSLHQDDAIRKRGSIGTLNFYIEKRIIDEAGNDVPPGNVGELLLKGPVITPGYWQNPEATKKAFTNGWFHTGDLVKQDAEGYLYIVDRKKNMYISGGENVYPAEVEKVLYQHPAVSEAAIIGVPDKKWGEVGMAFVVLKEKANVTDQELIAFCQERLARFKIPKYFKFIKEIPKSDTGKIDRKALKRLTQFKEDYP</sequence>
<comment type="similarity">
    <text evidence="1">Belongs to the ATP-dependent AMP-binding enzyme family.</text>
</comment>
<dbReference type="Proteomes" id="UP000004671">
    <property type="component" value="Chromosome"/>
</dbReference>
<dbReference type="InParanoid" id="H1XYJ3"/>
<dbReference type="NCBIfam" id="TIGR01923">
    <property type="entry name" value="menE"/>
    <property type="match status" value="1"/>
</dbReference>
<dbReference type="PANTHER" id="PTHR43201">
    <property type="entry name" value="ACYL-COA SYNTHETASE"/>
    <property type="match status" value="1"/>
</dbReference>
<reference evidence="9 10" key="1">
    <citation type="submission" date="2011-09" db="EMBL/GenBank/DDBJ databases">
        <title>The permanent draft genome of Caldithrix abyssi DSM 13497.</title>
        <authorList>
            <consortium name="US DOE Joint Genome Institute (JGI-PGF)"/>
            <person name="Lucas S."/>
            <person name="Han J."/>
            <person name="Lapidus A."/>
            <person name="Bruce D."/>
            <person name="Goodwin L."/>
            <person name="Pitluck S."/>
            <person name="Peters L."/>
            <person name="Kyrpides N."/>
            <person name="Mavromatis K."/>
            <person name="Ivanova N."/>
            <person name="Mikhailova N."/>
            <person name="Chertkov O."/>
            <person name="Detter J.C."/>
            <person name="Tapia R."/>
            <person name="Han C."/>
            <person name="Land M."/>
            <person name="Hauser L."/>
            <person name="Markowitz V."/>
            <person name="Cheng J.-F."/>
            <person name="Hugenholtz P."/>
            <person name="Woyke T."/>
            <person name="Wu D."/>
            <person name="Spring S."/>
            <person name="Brambilla E."/>
            <person name="Klenk H.-P."/>
            <person name="Eisen J.A."/>
        </authorList>
    </citation>
    <scope>NUCLEOTIDE SEQUENCE [LARGE SCALE GENOMIC DNA]</scope>
    <source>
        <strain evidence="9 10">DSM 13497</strain>
    </source>
</reference>
<evidence type="ECO:0000256" key="2">
    <source>
        <dbReference type="ARBA" id="ARBA00022428"/>
    </source>
</evidence>
<evidence type="ECO:0000256" key="3">
    <source>
        <dbReference type="ARBA" id="ARBA00022598"/>
    </source>
</evidence>
<evidence type="ECO:0000256" key="1">
    <source>
        <dbReference type="ARBA" id="ARBA00006432"/>
    </source>
</evidence>
<feature type="domain" description="AMP-binding enzyme C-terminal" evidence="7">
    <location>
        <begin position="410"/>
        <end position="485"/>
    </location>
</feature>
<keyword evidence="3 9" id="KW-0436">Ligase</keyword>
<name>H1XYJ3_CALAY</name>
<keyword evidence="5" id="KW-0067">ATP-binding</keyword>
<dbReference type="Pfam" id="PF00501">
    <property type="entry name" value="AMP-binding"/>
    <property type="match status" value="1"/>
</dbReference>
<dbReference type="PROSITE" id="PS00455">
    <property type="entry name" value="AMP_BINDING"/>
    <property type="match status" value="1"/>
</dbReference>
<dbReference type="CDD" id="cd17631">
    <property type="entry name" value="FACL_FadD13-like"/>
    <property type="match status" value="1"/>
</dbReference>
<dbReference type="InterPro" id="IPR000873">
    <property type="entry name" value="AMP-dep_synth/lig_dom"/>
</dbReference>
<dbReference type="EMBL" id="CM001402">
    <property type="protein sequence ID" value="EHO39811.1"/>
    <property type="molecule type" value="Genomic_DNA"/>
</dbReference>
<dbReference type="GO" id="GO:0005524">
    <property type="term" value="F:ATP binding"/>
    <property type="evidence" value="ECO:0007669"/>
    <property type="project" value="UniProtKB-KW"/>
</dbReference>
<dbReference type="InterPro" id="IPR025110">
    <property type="entry name" value="AMP-bd_C"/>
</dbReference>
<dbReference type="InterPro" id="IPR042099">
    <property type="entry name" value="ANL_N_sf"/>
</dbReference>
<dbReference type="InterPro" id="IPR020845">
    <property type="entry name" value="AMP-binding_CS"/>
</dbReference>
<organism evidence="9 10">
    <name type="scientific">Caldithrix abyssi DSM 13497</name>
    <dbReference type="NCBI Taxonomy" id="880073"/>
    <lineage>
        <taxon>Bacteria</taxon>
        <taxon>Pseudomonadati</taxon>
        <taxon>Calditrichota</taxon>
        <taxon>Calditrichia</taxon>
        <taxon>Calditrichales</taxon>
        <taxon>Calditrichaceae</taxon>
        <taxon>Caldithrix</taxon>
    </lineage>
</organism>
<dbReference type="FunCoup" id="H1XYJ3">
    <property type="interactions" value="356"/>
</dbReference>
<dbReference type="OrthoDB" id="9803968at2"/>
<accession>H1XYJ3</accession>
<evidence type="ECO:0000313" key="11">
    <source>
        <dbReference type="Proteomes" id="UP000183868"/>
    </source>
</evidence>
<dbReference type="EMBL" id="CP018099">
    <property type="protein sequence ID" value="APF19694.1"/>
    <property type="molecule type" value="Genomic_DNA"/>
</dbReference>
<dbReference type="RefSeq" id="WP_006926695.1">
    <property type="nucleotide sequence ID" value="NZ_CM001402.1"/>
</dbReference>
<protein>
    <submittedName>
        <fullName evidence="8">Fatty-acyl-CoA synthase</fullName>
    </submittedName>
    <submittedName>
        <fullName evidence="9">O-succinylbenzoate-CoA ligase</fullName>
    </submittedName>
</protein>
<proteinExistence type="inferred from homology"/>